<evidence type="ECO:0000313" key="2">
    <source>
        <dbReference type="EMBL" id="PSS20168.1"/>
    </source>
</evidence>
<gene>
    <name evidence="2" type="ORF">M430DRAFT_230150</name>
</gene>
<dbReference type="Proteomes" id="UP000241818">
    <property type="component" value="Unassembled WGS sequence"/>
</dbReference>
<dbReference type="GeneID" id="36572898"/>
<evidence type="ECO:0000313" key="3">
    <source>
        <dbReference type="Proteomes" id="UP000241818"/>
    </source>
</evidence>
<organism evidence="2 3">
    <name type="scientific">Amorphotheca resinae ATCC 22711</name>
    <dbReference type="NCBI Taxonomy" id="857342"/>
    <lineage>
        <taxon>Eukaryota</taxon>
        <taxon>Fungi</taxon>
        <taxon>Dikarya</taxon>
        <taxon>Ascomycota</taxon>
        <taxon>Pezizomycotina</taxon>
        <taxon>Leotiomycetes</taxon>
        <taxon>Helotiales</taxon>
        <taxon>Amorphothecaceae</taxon>
        <taxon>Amorphotheca</taxon>
    </lineage>
</organism>
<evidence type="ECO:0008006" key="4">
    <source>
        <dbReference type="Google" id="ProtNLM"/>
    </source>
</evidence>
<keyword evidence="1" id="KW-0732">Signal</keyword>
<protein>
    <recommendedName>
        <fullName evidence="4">Secreted protein</fullName>
    </recommendedName>
</protein>
<dbReference type="EMBL" id="KZ679010">
    <property type="protein sequence ID" value="PSS20168.1"/>
    <property type="molecule type" value="Genomic_DNA"/>
</dbReference>
<name>A0A2T3B3E6_AMORE</name>
<feature type="signal peptide" evidence="1">
    <location>
        <begin position="1"/>
        <end position="19"/>
    </location>
</feature>
<dbReference type="InParanoid" id="A0A2T3B3E6"/>
<feature type="chain" id="PRO_5015772042" description="Secreted protein" evidence="1">
    <location>
        <begin position="20"/>
        <end position="150"/>
    </location>
</feature>
<reference evidence="2 3" key="1">
    <citation type="journal article" date="2018" name="New Phytol.">
        <title>Comparative genomics and transcriptomics depict ericoid mycorrhizal fungi as versatile saprotrophs and plant mutualists.</title>
        <authorList>
            <person name="Martino E."/>
            <person name="Morin E."/>
            <person name="Grelet G.A."/>
            <person name="Kuo A."/>
            <person name="Kohler A."/>
            <person name="Daghino S."/>
            <person name="Barry K.W."/>
            <person name="Cichocki N."/>
            <person name="Clum A."/>
            <person name="Dockter R.B."/>
            <person name="Hainaut M."/>
            <person name="Kuo R.C."/>
            <person name="LaButti K."/>
            <person name="Lindahl B.D."/>
            <person name="Lindquist E.A."/>
            <person name="Lipzen A."/>
            <person name="Khouja H.R."/>
            <person name="Magnuson J."/>
            <person name="Murat C."/>
            <person name="Ohm R.A."/>
            <person name="Singer S.W."/>
            <person name="Spatafora J.W."/>
            <person name="Wang M."/>
            <person name="Veneault-Fourrey C."/>
            <person name="Henrissat B."/>
            <person name="Grigoriev I.V."/>
            <person name="Martin F.M."/>
            <person name="Perotto S."/>
        </authorList>
    </citation>
    <scope>NUCLEOTIDE SEQUENCE [LARGE SCALE GENOMIC DNA]</scope>
    <source>
        <strain evidence="2 3">ATCC 22711</strain>
    </source>
</reference>
<dbReference type="AlphaFoldDB" id="A0A2T3B3E6"/>
<accession>A0A2T3B3E6</accession>
<evidence type="ECO:0000256" key="1">
    <source>
        <dbReference type="SAM" id="SignalP"/>
    </source>
</evidence>
<keyword evidence="3" id="KW-1185">Reference proteome</keyword>
<proteinExistence type="predicted"/>
<sequence>MWKLNFLCLLALLLPKISIREPPHLLVSCCVCYAMQYPPPLRSSTPQCPTHPATNNALCVCFLCAVVVVVVVRSFPSFPSDPIPSNPTQTKLGGLLEGKPYIKTLGVIVELSSFFLSPPPPPLFLHFRARITNVTFRIPWAPALSPRLDR</sequence>
<dbReference type="RefSeq" id="XP_024721438.1">
    <property type="nucleotide sequence ID" value="XM_024864817.1"/>
</dbReference>